<dbReference type="PIRSF" id="PIRSF009303">
    <property type="entry name" value="Cell_cycle_RAD9"/>
    <property type="match status" value="1"/>
</dbReference>
<name>A0A9J7N5R8_BRAFL</name>
<evidence type="ECO:0000256" key="2">
    <source>
        <dbReference type="ARBA" id="ARBA00008494"/>
    </source>
</evidence>
<evidence type="ECO:0000256" key="5">
    <source>
        <dbReference type="ARBA" id="ARBA00022763"/>
    </source>
</evidence>
<dbReference type="InterPro" id="IPR026584">
    <property type="entry name" value="Rad9"/>
</dbReference>
<evidence type="ECO:0000313" key="12">
    <source>
        <dbReference type="Proteomes" id="UP000001554"/>
    </source>
</evidence>
<feature type="region of interest" description="Disordered" evidence="11">
    <location>
        <begin position="277"/>
        <end position="321"/>
    </location>
</feature>
<dbReference type="Pfam" id="PF04139">
    <property type="entry name" value="Rad9"/>
    <property type="match status" value="1"/>
</dbReference>
<proteinExistence type="inferred from homology"/>
<keyword evidence="8" id="KW-0539">Nucleus</keyword>
<keyword evidence="6" id="KW-0378">Hydrolase</keyword>
<dbReference type="Proteomes" id="UP000001554">
    <property type="component" value="Chromosome 11"/>
</dbReference>
<dbReference type="PANTHER" id="PTHR15237">
    <property type="entry name" value="DNA REPAIR PROTEIN RAD9"/>
    <property type="match status" value="1"/>
</dbReference>
<keyword evidence="4" id="KW-0540">Nuclease</keyword>
<dbReference type="PANTHER" id="PTHR15237:SF0">
    <property type="entry name" value="CELL CYCLE CHECKPOINT CONTROL PROTEIN"/>
    <property type="match status" value="1"/>
</dbReference>
<evidence type="ECO:0000313" key="13">
    <source>
        <dbReference type="RefSeq" id="XP_035690844.1"/>
    </source>
</evidence>
<evidence type="ECO:0000256" key="11">
    <source>
        <dbReference type="SAM" id="MobiDB-lite"/>
    </source>
</evidence>
<dbReference type="GO" id="GO:0000076">
    <property type="term" value="P:DNA replication checkpoint signaling"/>
    <property type="evidence" value="ECO:0000318"/>
    <property type="project" value="GO_Central"/>
</dbReference>
<accession>A0A9J7N5R8</accession>
<protein>
    <recommendedName>
        <fullName evidence="10">Cell cycle checkpoint control protein</fullName>
    </recommendedName>
</protein>
<evidence type="ECO:0000256" key="6">
    <source>
        <dbReference type="ARBA" id="ARBA00022801"/>
    </source>
</evidence>
<dbReference type="GO" id="GO:0071479">
    <property type="term" value="P:cellular response to ionizing radiation"/>
    <property type="evidence" value="ECO:0000318"/>
    <property type="project" value="GO_Central"/>
</dbReference>
<dbReference type="InterPro" id="IPR046938">
    <property type="entry name" value="DNA_clamp_sf"/>
</dbReference>
<evidence type="ECO:0000256" key="9">
    <source>
        <dbReference type="ARBA" id="ARBA00059283"/>
    </source>
</evidence>
<organism evidence="12 13">
    <name type="scientific">Branchiostoma floridae</name>
    <name type="common">Florida lancelet</name>
    <name type="synonym">Amphioxus</name>
    <dbReference type="NCBI Taxonomy" id="7739"/>
    <lineage>
        <taxon>Eukaryota</taxon>
        <taxon>Metazoa</taxon>
        <taxon>Chordata</taxon>
        <taxon>Cephalochordata</taxon>
        <taxon>Leptocardii</taxon>
        <taxon>Amphioxiformes</taxon>
        <taxon>Branchiostomatidae</taxon>
        <taxon>Branchiostoma</taxon>
    </lineage>
</organism>
<feature type="compositionally biased region" description="Low complexity" evidence="11">
    <location>
        <begin position="277"/>
        <end position="286"/>
    </location>
</feature>
<feature type="compositionally biased region" description="Polar residues" evidence="11">
    <location>
        <begin position="373"/>
        <end position="382"/>
    </location>
</feature>
<evidence type="ECO:0000256" key="8">
    <source>
        <dbReference type="ARBA" id="ARBA00023242"/>
    </source>
</evidence>
<evidence type="ECO:0000256" key="10">
    <source>
        <dbReference type="PIRNR" id="PIRNR009303"/>
    </source>
</evidence>
<sequence>MKCIIPGTNIKVFGKAIHSLSKIGEELYLEPLEHGLALRTVNAARSAYGCFIFAPEFFYHYDDSSGGTEGEMEDVEETFKCKIQMKSVLAVFRSLSTLERTVDRCKITLDEGPRLVFQLYCKHSITKTYNLTFQECETLQAVFSKDLCPNAITAQAKLLTEVVQNFQLSLEEITLIVSPEKVILKNYVESEPDPSKVLHTQMSLAAEEFDYFQIGVDTELTFCLKELRAILAFAEAAGMPLSLHFETSGKPIVFSLEGDPAFDANFVMATLADLGSTQGSQSSQQQAINRPGTSMAGTSKTKRTVKKTQQQGSKRNESDIMENRRFQANRQPNRSCAGGNSFLPMDSGFDDMMNDGMDDVIAMGANEMEAAMSQETEQQRNGTSRHEASPERSASPEIPLELGKRPRTHYPDEKPTSHDQSHDDVSMVMEEEGEEEEVLVPGTPPSKRFRSMFFGISSQSQATQAPAETADTAEVLCEDTDDED</sequence>
<gene>
    <name evidence="13" type="primary">LOC118425840</name>
</gene>
<dbReference type="GeneID" id="118425840"/>
<reference evidence="12" key="1">
    <citation type="journal article" date="2020" name="Nat. Ecol. Evol.">
        <title>Deeply conserved synteny resolves early events in vertebrate evolution.</title>
        <authorList>
            <person name="Simakov O."/>
            <person name="Marletaz F."/>
            <person name="Yue J.X."/>
            <person name="O'Connell B."/>
            <person name="Jenkins J."/>
            <person name="Brandt A."/>
            <person name="Calef R."/>
            <person name="Tung C.H."/>
            <person name="Huang T.K."/>
            <person name="Schmutz J."/>
            <person name="Satoh N."/>
            <person name="Yu J.K."/>
            <person name="Putnam N.H."/>
            <person name="Green R.E."/>
            <person name="Rokhsar D.S."/>
        </authorList>
    </citation>
    <scope>NUCLEOTIDE SEQUENCE [LARGE SCALE GENOMIC DNA]</scope>
    <source>
        <strain evidence="12">S238N-H82</strain>
    </source>
</reference>
<reference evidence="13" key="2">
    <citation type="submission" date="2025-08" db="UniProtKB">
        <authorList>
            <consortium name="RefSeq"/>
        </authorList>
    </citation>
    <scope>IDENTIFICATION</scope>
    <source>
        <strain evidence="13">S238N-H82</strain>
        <tissue evidence="13">Testes</tissue>
    </source>
</reference>
<dbReference type="RefSeq" id="XP_035690844.1">
    <property type="nucleotide sequence ID" value="XM_035834951.1"/>
</dbReference>
<evidence type="ECO:0000256" key="3">
    <source>
        <dbReference type="ARBA" id="ARBA00022553"/>
    </source>
</evidence>
<dbReference type="OMA" id="FEVFDMP"/>
<dbReference type="GO" id="GO:0030896">
    <property type="term" value="C:checkpoint clamp complex"/>
    <property type="evidence" value="ECO:0000318"/>
    <property type="project" value="GO_Central"/>
</dbReference>
<dbReference type="OrthoDB" id="60092at2759"/>
<feature type="compositionally biased region" description="Acidic residues" evidence="11">
    <location>
        <begin position="429"/>
        <end position="438"/>
    </location>
</feature>
<comment type="function">
    <text evidence="9">Component of the 9-1-1 cell-cycle checkpoint response complex that plays a major role in DNA repair. The 9-1-1 complex is recruited to DNA lesion upon damage by the RAD17-replication factor C (RFC) clamp loader complex. Acts then as a sliding clamp platform on DNA for several proteins involved in long-patch base excision repair (LP-BER). The 9-1-1 complex stimulates DNA polymerase beta (POLB) activity by increasing its affinity for the 3'-OH end of the primer-template and stabilizes POLB to those sites where LP-BER proceeds; endonuclease FEN1 cleavage activity on substrates with double, nick, or gap flaps of distinct sequences and lengths; and DNA ligase I (LIG1) on long-patch base excision repair substrates. The 9-1-1 complex is necessary for the recruitment of RHNO1 to sites of double-stranded breaks (DSB) occurring during the S phase. RAD9A possesses 3'-&gt;5' double stranded DNA exonuclease activity.</text>
</comment>
<keyword evidence="5" id="KW-0227">DNA damage</keyword>
<keyword evidence="12" id="KW-1185">Reference proteome</keyword>
<feature type="compositionally biased region" description="Polar residues" evidence="11">
    <location>
        <begin position="287"/>
        <end position="297"/>
    </location>
</feature>
<feature type="region of interest" description="Disordered" evidence="11">
    <location>
        <begin position="371"/>
        <end position="446"/>
    </location>
</feature>
<dbReference type="CDD" id="cd00577">
    <property type="entry name" value="PCNA"/>
    <property type="match status" value="1"/>
</dbReference>
<dbReference type="AlphaFoldDB" id="A0A9J7N5R8"/>
<dbReference type="KEGG" id="bfo:118425840"/>
<dbReference type="GO" id="GO:0004527">
    <property type="term" value="F:exonuclease activity"/>
    <property type="evidence" value="ECO:0007669"/>
    <property type="project" value="UniProtKB-KW"/>
</dbReference>
<keyword evidence="7" id="KW-0269">Exonuclease</keyword>
<keyword evidence="3" id="KW-0597">Phosphoprotein</keyword>
<comment type="similarity">
    <text evidence="2 10">Belongs to the rad9 family.</text>
</comment>
<feature type="compositionally biased region" description="Basic and acidic residues" evidence="11">
    <location>
        <begin position="409"/>
        <end position="425"/>
    </location>
</feature>
<feature type="region of interest" description="Disordered" evidence="11">
    <location>
        <begin position="459"/>
        <end position="484"/>
    </location>
</feature>
<evidence type="ECO:0000256" key="7">
    <source>
        <dbReference type="ARBA" id="ARBA00022839"/>
    </source>
</evidence>
<dbReference type="Gene3D" id="3.70.10.10">
    <property type="match status" value="1"/>
</dbReference>
<dbReference type="GO" id="GO:0006281">
    <property type="term" value="P:DNA repair"/>
    <property type="evidence" value="ECO:0000318"/>
    <property type="project" value="GO_Central"/>
</dbReference>
<comment type="subcellular location">
    <subcellularLocation>
        <location evidence="1">Nucleus</location>
    </subcellularLocation>
</comment>
<dbReference type="SUPFAM" id="SSF55979">
    <property type="entry name" value="DNA clamp"/>
    <property type="match status" value="2"/>
</dbReference>
<evidence type="ECO:0000256" key="1">
    <source>
        <dbReference type="ARBA" id="ARBA00004123"/>
    </source>
</evidence>
<dbReference type="GO" id="GO:0031573">
    <property type="term" value="P:mitotic intra-S DNA damage checkpoint signaling"/>
    <property type="evidence" value="ECO:0000318"/>
    <property type="project" value="GO_Central"/>
</dbReference>
<evidence type="ECO:0000256" key="4">
    <source>
        <dbReference type="ARBA" id="ARBA00022722"/>
    </source>
</evidence>
<dbReference type="InterPro" id="IPR007268">
    <property type="entry name" value="Rad9/Ddc1"/>
</dbReference>
<dbReference type="FunFam" id="3.70.10.10:FF:000005">
    <property type="entry name" value="Cell cycle checkpoint control protein"/>
    <property type="match status" value="1"/>
</dbReference>